<organism evidence="2 3">
    <name type="scientific">Tahibacter harae</name>
    <dbReference type="NCBI Taxonomy" id="2963937"/>
    <lineage>
        <taxon>Bacteria</taxon>
        <taxon>Pseudomonadati</taxon>
        <taxon>Pseudomonadota</taxon>
        <taxon>Gammaproteobacteria</taxon>
        <taxon>Lysobacterales</taxon>
        <taxon>Rhodanobacteraceae</taxon>
        <taxon>Tahibacter</taxon>
    </lineage>
</organism>
<feature type="signal peptide" evidence="1">
    <location>
        <begin position="1"/>
        <end position="20"/>
    </location>
</feature>
<dbReference type="EMBL" id="JANFQO010000007">
    <property type="protein sequence ID" value="MCQ4164970.1"/>
    <property type="molecule type" value="Genomic_DNA"/>
</dbReference>
<evidence type="ECO:0000313" key="3">
    <source>
        <dbReference type="Proteomes" id="UP001165498"/>
    </source>
</evidence>
<reference evidence="2" key="1">
    <citation type="submission" date="2022-07" db="EMBL/GenBank/DDBJ databases">
        <title>Tahibacter sp., a new gammaproteobacterium isolated from the silt sample collected at pig farm.</title>
        <authorList>
            <person name="Chen H."/>
        </authorList>
    </citation>
    <scope>NUCLEOTIDE SEQUENCE</scope>
    <source>
        <strain evidence="2">P2K</strain>
    </source>
</reference>
<dbReference type="Proteomes" id="UP001165498">
    <property type="component" value="Unassembled WGS sequence"/>
</dbReference>
<evidence type="ECO:0000256" key="1">
    <source>
        <dbReference type="SAM" id="SignalP"/>
    </source>
</evidence>
<name>A0ABT1QRP6_9GAMM</name>
<keyword evidence="3" id="KW-1185">Reference proteome</keyword>
<dbReference type="RefSeq" id="WP_255914005.1">
    <property type="nucleotide sequence ID" value="NZ_JANFQO010000007.1"/>
</dbReference>
<accession>A0ABT1QRP6</accession>
<comment type="caution">
    <text evidence="2">The sequence shown here is derived from an EMBL/GenBank/DDBJ whole genome shotgun (WGS) entry which is preliminary data.</text>
</comment>
<proteinExistence type="predicted"/>
<keyword evidence="1" id="KW-0732">Signal</keyword>
<feature type="chain" id="PRO_5045488442" evidence="1">
    <location>
        <begin position="21"/>
        <end position="107"/>
    </location>
</feature>
<protein>
    <submittedName>
        <fullName evidence="2">Uncharacterized protein</fullName>
    </submittedName>
</protein>
<gene>
    <name evidence="2" type="ORF">NM961_09635</name>
</gene>
<evidence type="ECO:0000313" key="2">
    <source>
        <dbReference type="EMBL" id="MCQ4164970.1"/>
    </source>
</evidence>
<sequence length="107" mass="11774">MKRFLLTLFACFGLAFAAYAAKDVKDGNAYVKAVQKDQFEFQGNPLGKNMLLGSLQSIKDEGKLTGVVLRNPDKATAEHKHLLKVIADYLQIQAYAGDGKDLQPLTE</sequence>